<feature type="compositionally biased region" description="Polar residues" evidence="1">
    <location>
        <begin position="143"/>
        <end position="156"/>
    </location>
</feature>
<evidence type="ECO:0000256" key="1">
    <source>
        <dbReference type="SAM" id="MobiDB-lite"/>
    </source>
</evidence>
<evidence type="ECO:0000313" key="2">
    <source>
        <dbReference type="EMBL" id="GAV27994.1"/>
    </source>
</evidence>
<feature type="region of interest" description="Disordered" evidence="1">
    <location>
        <begin position="85"/>
        <end position="156"/>
    </location>
</feature>
<feature type="compositionally biased region" description="Acidic residues" evidence="1">
    <location>
        <begin position="111"/>
        <end position="124"/>
    </location>
</feature>
<dbReference type="EMBL" id="BDGI01000053">
    <property type="protein sequence ID" value="GAV27994.1"/>
    <property type="molecule type" value="Genomic_DNA"/>
</dbReference>
<name>A0A1Q2YEN5_9ASCO</name>
<accession>A0A1Q2YEN5</accession>
<sequence>MSNYGLVERGHDPAGRRKCQLLVPLVLYQAEQVFTAGILTPFMKKWVNKKKVTDEEKKDGLTREGTAAVAANGSIISAADHSTISTDAAVRQSSDESDLQFSVLGPSLSDNVDDDGDLHDDDTGDLDKGYGSHISSARHMSGNGASTSSGRSSLKV</sequence>
<keyword evidence="3" id="KW-1185">Reference proteome</keyword>
<proteinExistence type="predicted"/>
<comment type="caution">
    <text evidence="2">The sequence shown here is derived from an EMBL/GenBank/DDBJ whole genome shotgun (WGS) entry which is preliminary data.</text>
</comment>
<protein>
    <submittedName>
        <fullName evidence="2">Uncharacterized protein</fullName>
    </submittedName>
</protein>
<dbReference type="AlphaFoldDB" id="A0A1Q2YEN5"/>
<gene>
    <name evidence="2" type="ORF">PMKS-001462</name>
</gene>
<reference evidence="2 3" key="1">
    <citation type="submission" date="2016-08" db="EMBL/GenBank/DDBJ databases">
        <title>Whole genome shotgun sequence of Pichia membranifaciens KS47-1.</title>
        <authorList>
            <person name="Konishi M."/>
            <person name="Ishida M."/>
            <person name="Arakawa T."/>
            <person name="Kato Y."/>
            <person name="Horiuchi J."/>
        </authorList>
    </citation>
    <scope>NUCLEOTIDE SEQUENCE [LARGE SCALE GENOMIC DNA]</scope>
    <source>
        <strain evidence="2 3">KS47-1</strain>
    </source>
</reference>
<organism evidence="2 3">
    <name type="scientific">Pichia membranifaciens</name>
    <dbReference type="NCBI Taxonomy" id="4926"/>
    <lineage>
        <taxon>Eukaryota</taxon>
        <taxon>Fungi</taxon>
        <taxon>Dikarya</taxon>
        <taxon>Ascomycota</taxon>
        <taxon>Saccharomycotina</taxon>
        <taxon>Pichiomycetes</taxon>
        <taxon>Pichiales</taxon>
        <taxon>Pichiaceae</taxon>
        <taxon>Pichia</taxon>
    </lineage>
</organism>
<dbReference type="Proteomes" id="UP000186136">
    <property type="component" value="Unassembled WGS sequence"/>
</dbReference>
<evidence type="ECO:0000313" key="3">
    <source>
        <dbReference type="Proteomes" id="UP000186136"/>
    </source>
</evidence>